<dbReference type="PANTHER" id="PTHR35399">
    <property type="entry name" value="SLR8030 PROTEIN"/>
    <property type="match status" value="1"/>
</dbReference>
<accession>A0A2N8KHW9</accession>
<name>A0A2N8KHW9_9BURK</name>
<dbReference type="EMBL" id="POQS01000004">
    <property type="protein sequence ID" value="PND33031.1"/>
    <property type="molecule type" value="Genomic_DNA"/>
</dbReference>
<evidence type="ECO:0000256" key="1">
    <source>
        <dbReference type="SAM" id="MobiDB-lite"/>
    </source>
</evidence>
<dbReference type="RefSeq" id="WP_102774131.1">
    <property type="nucleotide sequence ID" value="NZ_POQS01000004.1"/>
</dbReference>
<dbReference type="InterPro" id="IPR008557">
    <property type="entry name" value="PhoX"/>
</dbReference>
<evidence type="ECO:0000313" key="3">
    <source>
        <dbReference type="Proteomes" id="UP000235994"/>
    </source>
</evidence>
<dbReference type="AlphaFoldDB" id="A0A2N8KHW9"/>
<keyword evidence="3" id="KW-1185">Reference proteome</keyword>
<evidence type="ECO:0000313" key="2">
    <source>
        <dbReference type="EMBL" id="PND33031.1"/>
    </source>
</evidence>
<feature type="compositionally biased region" description="Acidic residues" evidence="1">
    <location>
        <begin position="61"/>
        <end position="70"/>
    </location>
</feature>
<gene>
    <name evidence="2" type="ORF">C1I89_15235</name>
</gene>
<dbReference type="Pfam" id="PF05787">
    <property type="entry name" value="PhoX"/>
    <property type="match status" value="1"/>
</dbReference>
<sequence length="753" mass="80019">MKTNMDAPVVDFNDEDSNTSPNPTFDAVLQTRLSRRRILKGGMATVGSALFGVGLAGCNGDGDDDSDVDSPDTPPTGAPSTEPPEKLLNFGAVPKSLADAVSVPSGYTAQVLYGLGDPLAAGVLAYKNDGTDNDFDKRAGDHHDGMEWFGLGADNRPSASSTDRGLLAVNHEATTNEGLSSFFLHANGGTSTLPRPAAEVDKEIAIHGVSVVEVKKAGNSWVTVPDSLFNFRLTALSEIEIAGPARGNPLLVTKYSPDATRTRGTLNNCGTGKTPWGTFLTGEENWYGYFTRDAADDAARGNDKSVTSLRRYGRNQGAASRHGWESAGADDRYARWIISQSGASADGSDDYRNEMNGQGYVVEVDAYDRSRKAKKRSALGRFAHESAAFRTAVAGQPIIVYMGDDARGEYLYKWVSSANWDHADADAISRIAVGDKYLDNGTLFAAQFSEDGTGSWLELSMQNSAVSGYATYPFSDQADVAVNARLAADAAGATKMDRPEWCGVNPANGELYCTLTNNSSRRVDPTGSQYEPDSANPRVYTDMKGGASQTGNPNGHIIRIKESAAAGDGDRFEWDVYLFGAQADADVTTVNLSSLTDDQDFSGPDGLVFSAVTGLCWLQTDDGAYTDVTNCMMLAARPGQVGDGAKKSLTYPKGDGSTLTVDTYVGKPPAAEQLKRFLVGPVGCEITGFCETPDGKAIFVNIQHPGENTDQANLADPSKYTSQWPSNAGYGAGKRPRSATIVITKDDGGRIGT</sequence>
<proteinExistence type="predicted"/>
<comment type="caution">
    <text evidence="2">The sequence shown here is derived from an EMBL/GenBank/DDBJ whole genome shotgun (WGS) entry which is preliminary data.</text>
</comment>
<dbReference type="Proteomes" id="UP000235994">
    <property type="component" value="Unassembled WGS sequence"/>
</dbReference>
<protein>
    <submittedName>
        <fullName evidence="2">Phosphatase</fullName>
    </submittedName>
</protein>
<organism evidence="2 3">
    <name type="scientific">Achromobacter pulmonis</name>
    <dbReference type="NCBI Taxonomy" id="1389932"/>
    <lineage>
        <taxon>Bacteria</taxon>
        <taxon>Pseudomonadati</taxon>
        <taxon>Pseudomonadota</taxon>
        <taxon>Betaproteobacteria</taxon>
        <taxon>Burkholderiales</taxon>
        <taxon>Alcaligenaceae</taxon>
        <taxon>Achromobacter</taxon>
    </lineage>
</organism>
<feature type="region of interest" description="Disordered" evidence="1">
    <location>
        <begin position="1"/>
        <end position="24"/>
    </location>
</feature>
<feature type="region of interest" description="Disordered" evidence="1">
    <location>
        <begin position="61"/>
        <end position="86"/>
    </location>
</feature>
<reference evidence="2 3" key="1">
    <citation type="submission" date="2018-01" db="EMBL/GenBank/DDBJ databases">
        <title>The draft genome of an aniline degradation strain ANB-1.</title>
        <authorList>
            <person name="Zhang L."/>
            <person name="Jiang J."/>
        </authorList>
    </citation>
    <scope>NUCLEOTIDE SEQUENCE [LARGE SCALE GENOMIC DNA]</scope>
    <source>
        <strain evidence="2 3">ANB-1</strain>
    </source>
</reference>
<dbReference type="PANTHER" id="PTHR35399:SF2">
    <property type="entry name" value="DUF839 DOMAIN-CONTAINING PROTEIN"/>
    <property type="match status" value="1"/>
</dbReference>